<dbReference type="Pfam" id="PF00089">
    <property type="entry name" value="Trypsin"/>
    <property type="match status" value="1"/>
</dbReference>
<organism evidence="3 4">
    <name type="scientific">Agrococcus jejuensis</name>
    <dbReference type="NCBI Taxonomy" id="399736"/>
    <lineage>
        <taxon>Bacteria</taxon>
        <taxon>Bacillati</taxon>
        <taxon>Actinomycetota</taxon>
        <taxon>Actinomycetes</taxon>
        <taxon>Micrococcales</taxon>
        <taxon>Microbacteriaceae</taxon>
        <taxon>Agrococcus</taxon>
    </lineage>
</organism>
<dbReference type="InterPro" id="IPR009003">
    <property type="entry name" value="Peptidase_S1_PA"/>
</dbReference>
<name>A0A1G8B8Y1_9MICO</name>
<feature type="chain" id="PRO_5039025630" description="Peptidase S1 domain-containing protein" evidence="1">
    <location>
        <begin position="21"/>
        <end position="413"/>
    </location>
</feature>
<dbReference type="Gene3D" id="2.40.10.10">
    <property type="entry name" value="Trypsin-like serine proteases"/>
    <property type="match status" value="2"/>
</dbReference>
<dbReference type="InterPro" id="IPR043504">
    <property type="entry name" value="Peptidase_S1_PA_chymotrypsin"/>
</dbReference>
<keyword evidence="1" id="KW-0732">Signal</keyword>
<dbReference type="SUPFAM" id="SSF50494">
    <property type="entry name" value="Trypsin-like serine proteases"/>
    <property type="match status" value="1"/>
</dbReference>
<dbReference type="GO" id="GO:0004252">
    <property type="term" value="F:serine-type endopeptidase activity"/>
    <property type="evidence" value="ECO:0007669"/>
    <property type="project" value="InterPro"/>
</dbReference>
<gene>
    <name evidence="3" type="ORF">SAMN04489720_0735</name>
</gene>
<dbReference type="Proteomes" id="UP000198822">
    <property type="component" value="Chromosome I"/>
</dbReference>
<evidence type="ECO:0000256" key="1">
    <source>
        <dbReference type="SAM" id="SignalP"/>
    </source>
</evidence>
<dbReference type="EMBL" id="LT629695">
    <property type="protein sequence ID" value="SDH29483.1"/>
    <property type="molecule type" value="Genomic_DNA"/>
</dbReference>
<dbReference type="InterPro" id="IPR018114">
    <property type="entry name" value="TRYPSIN_HIS"/>
</dbReference>
<evidence type="ECO:0000313" key="4">
    <source>
        <dbReference type="Proteomes" id="UP000198822"/>
    </source>
</evidence>
<proteinExistence type="predicted"/>
<evidence type="ECO:0000313" key="3">
    <source>
        <dbReference type="EMBL" id="SDH29483.1"/>
    </source>
</evidence>
<accession>A0A1G8B8Y1</accession>
<protein>
    <recommendedName>
        <fullName evidence="2">Peptidase S1 domain-containing protein</fullName>
    </recommendedName>
</protein>
<sequence length="413" mass="41421">MTLAAALLVAPLVAPVAATAAPAAPVTTVADPMATQRVQLAVLDEIARWDALQPVSQLGSTAIVPETGAITIGWVGDVPQAVQALASADGVTVDFVEESQSALALSAGLLDAATSLPSDAPVTFEVDGEAVTVAVPTPEAAAAAGVDALPLDAAGIAAIEDAVADATAGDVEVAVEAVDAVPDTTARRGDVQDLLGGSTYATRLPSGANQWCTSGFQAVSGHFQHFITAAHCSNWADGLSVLASGGQTLGVTTGADALVRGADSYDLQLVRLGLDVRNRPDIYTSDSTSLRVSGWLRSLPTGTYLCKSGTTSGDACNLQVTGPGVACYALSSGGAQCVDIVRVSSTTGTAFCLGDSGGPVYTWGDYGSALAAGVVSGVRLAAAGDRCSTLGYVAPIADLMRVMPGVQLRAISF</sequence>
<keyword evidence="4" id="KW-1185">Reference proteome</keyword>
<feature type="signal peptide" evidence="1">
    <location>
        <begin position="1"/>
        <end position="20"/>
    </location>
</feature>
<reference evidence="4" key="1">
    <citation type="submission" date="2016-10" db="EMBL/GenBank/DDBJ databases">
        <authorList>
            <person name="Varghese N."/>
            <person name="Submissions S."/>
        </authorList>
    </citation>
    <scope>NUCLEOTIDE SEQUENCE [LARGE SCALE GENOMIC DNA]</scope>
    <source>
        <strain evidence="4">DSM 22002</strain>
    </source>
</reference>
<dbReference type="InterPro" id="IPR001254">
    <property type="entry name" value="Trypsin_dom"/>
</dbReference>
<evidence type="ECO:0000259" key="2">
    <source>
        <dbReference type="PROSITE" id="PS50240"/>
    </source>
</evidence>
<dbReference type="PROSITE" id="PS50240">
    <property type="entry name" value="TRYPSIN_DOM"/>
    <property type="match status" value="1"/>
</dbReference>
<dbReference type="GO" id="GO:0006508">
    <property type="term" value="P:proteolysis"/>
    <property type="evidence" value="ECO:0007669"/>
    <property type="project" value="InterPro"/>
</dbReference>
<dbReference type="STRING" id="399736.SAMN04489720_0735"/>
<dbReference type="AlphaFoldDB" id="A0A1G8B8Y1"/>
<dbReference type="PROSITE" id="PS00134">
    <property type="entry name" value="TRYPSIN_HIS"/>
    <property type="match status" value="1"/>
</dbReference>
<feature type="domain" description="Peptidase S1" evidence="2">
    <location>
        <begin position="194"/>
        <end position="401"/>
    </location>
</feature>